<dbReference type="EMBL" id="JAPJDO010000003">
    <property type="protein sequence ID" value="MCX2936222.1"/>
    <property type="molecule type" value="Genomic_DNA"/>
</dbReference>
<evidence type="ECO:0000313" key="3">
    <source>
        <dbReference type="EMBL" id="MCX2936222.1"/>
    </source>
</evidence>
<keyword evidence="4" id="KW-1185">Reference proteome</keyword>
<keyword evidence="2" id="KW-0732">Signal</keyword>
<feature type="chain" id="PRO_5047451505" evidence="2">
    <location>
        <begin position="32"/>
        <end position="350"/>
    </location>
</feature>
<feature type="region of interest" description="Disordered" evidence="1">
    <location>
        <begin position="30"/>
        <end position="94"/>
    </location>
</feature>
<organism evidence="3 4">
    <name type="scientific">Mycobacterium pinniadriaticum</name>
    <dbReference type="NCBI Taxonomy" id="2994102"/>
    <lineage>
        <taxon>Bacteria</taxon>
        <taxon>Bacillati</taxon>
        <taxon>Actinomycetota</taxon>
        <taxon>Actinomycetes</taxon>
        <taxon>Mycobacteriales</taxon>
        <taxon>Mycobacteriaceae</taxon>
        <taxon>Mycobacterium</taxon>
    </lineage>
</organism>
<feature type="signal peptide" evidence="2">
    <location>
        <begin position="1"/>
        <end position="31"/>
    </location>
</feature>
<dbReference type="Proteomes" id="UP001300745">
    <property type="component" value="Unassembled WGS sequence"/>
</dbReference>
<comment type="caution">
    <text evidence="3">The sequence shown here is derived from an EMBL/GenBank/DDBJ whole genome shotgun (WGS) entry which is preliminary data.</text>
</comment>
<proteinExistence type="predicted"/>
<reference evidence="3 4" key="1">
    <citation type="submission" date="2022-11" db="EMBL/GenBank/DDBJ databases">
        <title>Mycobacterium sp. nov.</title>
        <authorList>
            <person name="Papic B."/>
            <person name="Spicic S."/>
            <person name="Duvnjak S."/>
        </authorList>
    </citation>
    <scope>NUCLEOTIDE SEQUENCE [LARGE SCALE GENOMIC DNA]</scope>
    <source>
        <strain evidence="3 4">CVI_P4</strain>
    </source>
</reference>
<evidence type="ECO:0000313" key="4">
    <source>
        <dbReference type="Proteomes" id="UP001300745"/>
    </source>
</evidence>
<sequence length="350" mass="36251">MIAPSPPWVSGLLVALGLGAALVGGAGLAHADSTGTGSSPGRSSDAAHTAGHTRPTSTSMTPRVRPRTPRASAPATRLGSLRPTPPKPLVPDPSPVAVAALASARREPQTGLAGRAPRPTTRPAPVPAFVAASSKWLSELHGYLTGAPEAQPTSADVTPTGYGDIGKWMLNSSGGVSDWIAQQYPFKTLYQPINVIIVDPTSTSTQQSARKLNVTMAAAGFPAQPIHSSGFRGVIGGVVYGQQPAGTLQAFSNANWLLTNDHGRVFGPAPNPDGTGYVWTASFSREATGILYVIPFHVYVSFGKPRDDLRAALVAGGATDLGLIDLDNRLDGRTTTTGDHDGYAVVIQLN</sequence>
<feature type="region of interest" description="Disordered" evidence="1">
    <location>
        <begin position="104"/>
        <end position="123"/>
    </location>
</feature>
<accession>A0ABT3SA13</accession>
<name>A0ABT3SA13_9MYCO</name>
<protein>
    <submittedName>
        <fullName evidence="3">Uncharacterized protein</fullName>
    </submittedName>
</protein>
<gene>
    <name evidence="3" type="ORF">ORI27_05910</name>
</gene>
<evidence type="ECO:0000256" key="2">
    <source>
        <dbReference type="SAM" id="SignalP"/>
    </source>
</evidence>
<evidence type="ECO:0000256" key="1">
    <source>
        <dbReference type="SAM" id="MobiDB-lite"/>
    </source>
</evidence>
<feature type="compositionally biased region" description="Pro residues" evidence="1">
    <location>
        <begin position="83"/>
        <end position="94"/>
    </location>
</feature>
<dbReference type="RefSeq" id="WP_265995634.1">
    <property type="nucleotide sequence ID" value="NZ_JAPJDN010000003.1"/>
</dbReference>
<feature type="compositionally biased region" description="Low complexity" evidence="1">
    <location>
        <begin position="30"/>
        <end position="44"/>
    </location>
</feature>